<protein>
    <submittedName>
        <fullName evidence="1">Zinc ribbon domain-containing protein</fullName>
    </submittedName>
</protein>
<name>A0A7V5PQC3_CALAY</name>
<organism evidence="1">
    <name type="scientific">Caldithrix abyssi</name>
    <dbReference type="NCBI Taxonomy" id="187145"/>
    <lineage>
        <taxon>Bacteria</taxon>
        <taxon>Pseudomonadati</taxon>
        <taxon>Calditrichota</taxon>
        <taxon>Calditrichia</taxon>
        <taxon>Calditrichales</taxon>
        <taxon>Calditrichaceae</taxon>
        <taxon>Caldithrix</taxon>
    </lineage>
</organism>
<reference evidence="1" key="1">
    <citation type="journal article" date="2020" name="mSystems">
        <title>Genome- and Community-Level Interaction Insights into Carbon Utilization and Element Cycling Functions of Hydrothermarchaeota in Hydrothermal Sediment.</title>
        <authorList>
            <person name="Zhou Z."/>
            <person name="Liu Y."/>
            <person name="Xu W."/>
            <person name="Pan J."/>
            <person name="Luo Z.H."/>
            <person name="Li M."/>
        </authorList>
    </citation>
    <scope>NUCLEOTIDE SEQUENCE [LARGE SCALE GENOMIC DNA]</scope>
    <source>
        <strain evidence="1">HyVt-527</strain>
    </source>
</reference>
<accession>A0A7V5PQC3</accession>
<dbReference type="EMBL" id="DROD01000563">
    <property type="protein sequence ID" value="HHJ53283.1"/>
    <property type="molecule type" value="Genomic_DNA"/>
</dbReference>
<evidence type="ECO:0000313" key="1">
    <source>
        <dbReference type="EMBL" id="HHJ53283.1"/>
    </source>
</evidence>
<dbReference type="Proteomes" id="UP000886124">
    <property type="component" value="Unassembled WGS sequence"/>
</dbReference>
<dbReference type="AlphaFoldDB" id="A0A7V5PQC3"/>
<comment type="caution">
    <text evidence="1">The sequence shown here is derived from an EMBL/GenBank/DDBJ whole genome shotgun (WGS) entry which is preliminary data.</text>
</comment>
<feature type="non-terminal residue" evidence="1">
    <location>
        <position position="1"/>
    </location>
</feature>
<proteinExistence type="predicted"/>
<gene>
    <name evidence="1" type="ORF">ENJ89_08835</name>
</gene>
<sequence length="159" mass="18272">FYCKQCHTIYKFFSRTVNTEKIPLCPTCGDVPLERRVSTFATLSSTRDEADSDDELAGIDEKRMERALASIASEAEHLDENNPRQMASFMRKFAREAGIDFGAGMEEAIRRMEKGEDPDQIERELGDIIENEEPFLSKGLKHLKRLTKKPRVDDHLYDL</sequence>